<keyword evidence="8" id="KW-1185">Reference proteome</keyword>
<dbReference type="PANTHER" id="PTHR45875">
    <property type="entry name" value="METHYLTRANSFERASE N6AMT1"/>
    <property type="match status" value="1"/>
</dbReference>
<dbReference type="Gene3D" id="3.40.50.150">
    <property type="entry name" value="Vaccinia Virus protein VP39"/>
    <property type="match status" value="1"/>
</dbReference>
<evidence type="ECO:0000313" key="8">
    <source>
        <dbReference type="Proteomes" id="UP000054279"/>
    </source>
</evidence>
<dbReference type="HOGENOM" id="CLU_018398_6_0_1"/>
<dbReference type="GO" id="GO:0005634">
    <property type="term" value="C:nucleus"/>
    <property type="evidence" value="ECO:0007669"/>
    <property type="project" value="UniProtKB-SubCell"/>
</dbReference>
<evidence type="ECO:0000256" key="3">
    <source>
        <dbReference type="ARBA" id="ARBA00022603"/>
    </source>
</evidence>
<reference evidence="7 8" key="1">
    <citation type="submission" date="2014-06" db="EMBL/GenBank/DDBJ databases">
        <title>Evolutionary Origins and Diversification of the Mycorrhizal Mutualists.</title>
        <authorList>
            <consortium name="DOE Joint Genome Institute"/>
            <consortium name="Mycorrhizal Genomics Consortium"/>
            <person name="Kohler A."/>
            <person name="Kuo A."/>
            <person name="Nagy L.G."/>
            <person name="Floudas D."/>
            <person name="Copeland A."/>
            <person name="Barry K.W."/>
            <person name="Cichocki N."/>
            <person name="Veneault-Fourrey C."/>
            <person name="LaButti K."/>
            <person name="Lindquist E.A."/>
            <person name="Lipzen A."/>
            <person name="Lundell T."/>
            <person name="Morin E."/>
            <person name="Murat C."/>
            <person name="Riley R."/>
            <person name="Ohm R."/>
            <person name="Sun H."/>
            <person name="Tunlid A."/>
            <person name="Henrissat B."/>
            <person name="Grigoriev I.V."/>
            <person name="Hibbett D.S."/>
            <person name="Martin F."/>
        </authorList>
    </citation>
    <scope>NUCLEOTIDE SEQUENCE [LARGE SCALE GENOMIC DNA]</scope>
    <source>
        <strain evidence="7 8">SS14</strain>
    </source>
</reference>
<evidence type="ECO:0000256" key="1">
    <source>
        <dbReference type="ARBA" id="ARBA00004123"/>
    </source>
</evidence>
<dbReference type="AlphaFoldDB" id="A0A0C9VSZ4"/>
<dbReference type="OrthoDB" id="406152at2759"/>
<dbReference type="InterPro" id="IPR029063">
    <property type="entry name" value="SAM-dependent_MTases_sf"/>
</dbReference>
<dbReference type="GO" id="GO:0003676">
    <property type="term" value="F:nucleic acid binding"/>
    <property type="evidence" value="ECO:0007669"/>
    <property type="project" value="InterPro"/>
</dbReference>
<dbReference type="InterPro" id="IPR002052">
    <property type="entry name" value="DNA_methylase_N6_adenine_CS"/>
</dbReference>
<evidence type="ECO:0008006" key="9">
    <source>
        <dbReference type="Google" id="ProtNLM"/>
    </source>
</evidence>
<sequence length="218" mass="24714">MIPTPDLSHLTYKDYDHVYEPAEDTFILLDALEQDADELKELKPTICLEIGSGSGCVSTFITQILDTRTVYLCTDINPYAAQCTFRTGKQNNKILDPIRAYLALPLMNRLKYQVDVLLFNPPYVPTITDELEAAQAGKSIEGAWAGGTDGMELTNKFLQCVEHLLSPKGRFYLVALKANRIDSIRQRMKDGYGLESKISLERRAGREYLYILCFYRPT</sequence>
<proteinExistence type="inferred from homology"/>
<comment type="subcellular location">
    <subcellularLocation>
        <location evidence="1">Nucleus</location>
    </subcellularLocation>
</comment>
<dbReference type="PANTHER" id="PTHR45875:SF1">
    <property type="entry name" value="METHYLTRANSFERASE N6AMT1"/>
    <property type="match status" value="1"/>
</dbReference>
<dbReference type="PROSITE" id="PS00092">
    <property type="entry name" value="N6_MTASE"/>
    <property type="match status" value="1"/>
</dbReference>
<name>A0A0C9VSZ4_SPHS4</name>
<dbReference type="GO" id="GO:0035657">
    <property type="term" value="C:eRF1 methyltransferase complex"/>
    <property type="evidence" value="ECO:0007669"/>
    <property type="project" value="TreeGrafter"/>
</dbReference>
<comment type="similarity">
    <text evidence="2">Belongs to the eukaryotic/archaeal PrmC-related family.</text>
</comment>
<dbReference type="GO" id="GO:0032259">
    <property type="term" value="P:methylation"/>
    <property type="evidence" value="ECO:0007669"/>
    <property type="project" value="UniProtKB-KW"/>
</dbReference>
<evidence type="ECO:0000256" key="4">
    <source>
        <dbReference type="ARBA" id="ARBA00022679"/>
    </source>
</evidence>
<gene>
    <name evidence="7" type="ORF">M422DRAFT_59809</name>
</gene>
<dbReference type="NCBIfam" id="TIGR00537">
    <property type="entry name" value="hemK_rel_arch"/>
    <property type="match status" value="1"/>
</dbReference>
<dbReference type="Proteomes" id="UP000054279">
    <property type="component" value="Unassembled WGS sequence"/>
</dbReference>
<keyword evidence="3" id="KW-0489">Methyltransferase</keyword>
<evidence type="ECO:0000256" key="2">
    <source>
        <dbReference type="ARBA" id="ARBA00006149"/>
    </source>
</evidence>
<keyword evidence="4" id="KW-0808">Transferase</keyword>
<dbReference type="SUPFAM" id="SSF53335">
    <property type="entry name" value="S-adenosyl-L-methionine-dependent methyltransferases"/>
    <property type="match status" value="1"/>
</dbReference>
<dbReference type="GO" id="GO:0008276">
    <property type="term" value="F:protein methyltransferase activity"/>
    <property type="evidence" value="ECO:0007669"/>
    <property type="project" value="TreeGrafter"/>
</dbReference>
<evidence type="ECO:0000313" key="7">
    <source>
        <dbReference type="EMBL" id="KIJ45657.1"/>
    </source>
</evidence>
<dbReference type="InterPro" id="IPR004557">
    <property type="entry name" value="PrmC-related"/>
</dbReference>
<protein>
    <recommendedName>
        <fullName evidence="9">Methyltransferase small domain-containing protein</fullName>
    </recommendedName>
</protein>
<keyword evidence="5" id="KW-0949">S-adenosyl-L-methionine</keyword>
<dbReference type="EMBL" id="KN837111">
    <property type="protein sequence ID" value="KIJ45657.1"/>
    <property type="molecule type" value="Genomic_DNA"/>
</dbReference>
<dbReference type="GO" id="GO:0008757">
    <property type="term" value="F:S-adenosylmethionine-dependent methyltransferase activity"/>
    <property type="evidence" value="ECO:0007669"/>
    <property type="project" value="TreeGrafter"/>
</dbReference>
<evidence type="ECO:0000256" key="6">
    <source>
        <dbReference type="ARBA" id="ARBA00023242"/>
    </source>
</evidence>
<keyword evidence="6" id="KW-0539">Nucleus</keyword>
<evidence type="ECO:0000256" key="5">
    <source>
        <dbReference type="ARBA" id="ARBA00022691"/>
    </source>
</evidence>
<organism evidence="7 8">
    <name type="scientific">Sphaerobolus stellatus (strain SS14)</name>
    <dbReference type="NCBI Taxonomy" id="990650"/>
    <lineage>
        <taxon>Eukaryota</taxon>
        <taxon>Fungi</taxon>
        <taxon>Dikarya</taxon>
        <taxon>Basidiomycota</taxon>
        <taxon>Agaricomycotina</taxon>
        <taxon>Agaricomycetes</taxon>
        <taxon>Phallomycetidae</taxon>
        <taxon>Geastrales</taxon>
        <taxon>Sphaerobolaceae</taxon>
        <taxon>Sphaerobolus</taxon>
    </lineage>
</organism>
<accession>A0A0C9VSZ4</accession>
<dbReference type="InterPro" id="IPR052190">
    <property type="entry name" value="Euk-Arch_PrmC-MTase"/>
</dbReference>
<dbReference type="FunFam" id="3.40.50.150:FF:000077">
    <property type="entry name" value="HemK methyltransferase family member 2"/>
    <property type="match status" value="1"/>
</dbReference>